<evidence type="ECO:0000256" key="1">
    <source>
        <dbReference type="ARBA" id="ARBA00004429"/>
    </source>
</evidence>
<comment type="similarity">
    <text evidence="8">Belongs to the TsuA/YedE (TC 9.B.102) family.</text>
</comment>
<dbReference type="Pfam" id="PF04143">
    <property type="entry name" value="Sulf_transp"/>
    <property type="match status" value="1"/>
</dbReference>
<comment type="subcellular location">
    <subcellularLocation>
        <location evidence="1">Cell inner membrane</location>
        <topology evidence="1">Multi-pass membrane protein</topology>
    </subcellularLocation>
</comment>
<dbReference type="PANTHER" id="PTHR30574">
    <property type="entry name" value="INNER MEMBRANE PROTEIN YEDE"/>
    <property type="match status" value="1"/>
</dbReference>
<keyword evidence="4" id="KW-0997">Cell inner membrane</keyword>
<organism evidence="10 11">
    <name type="scientific">Desulfocurvibacter africanus PCS</name>
    <dbReference type="NCBI Taxonomy" id="1262666"/>
    <lineage>
        <taxon>Bacteria</taxon>
        <taxon>Pseudomonadati</taxon>
        <taxon>Thermodesulfobacteriota</taxon>
        <taxon>Desulfovibrionia</taxon>
        <taxon>Desulfovibrionales</taxon>
        <taxon>Desulfovibrionaceae</taxon>
        <taxon>Desulfocurvibacter</taxon>
    </lineage>
</organism>
<dbReference type="PATRIC" id="fig|1262666.3.peg.3646"/>
<dbReference type="GO" id="GO:0005886">
    <property type="term" value="C:plasma membrane"/>
    <property type="evidence" value="ECO:0007669"/>
    <property type="project" value="UniProtKB-SubCell"/>
</dbReference>
<name>M5PP60_DESAF</name>
<feature type="transmembrane region" description="Helical" evidence="9">
    <location>
        <begin position="70"/>
        <end position="92"/>
    </location>
</feature>
<evidence type="ECO:0000256" key="9">
    <source>
        <dbReference type="SAM" id="Phobius"/>
    </source>
</evidence>
<feature type="transmembrane region" description="Helical" evidence="9">
    <location>
        <begin position="113"/>
        <end position="131"/>
    </location>
</feature>
<evidence type="ECO:0000256" key="6">
    <source>
        <dbReference type="ARBA" id="ARBA00022989"/>
    </source>
</evidence>
<keyword evidence="6 9" id="KW-1133">Transmembrane helix</keyword>
<dbReference type="PANTHER" id="PTHR30574:SF1">
    <property type="entry name" value="SULPHUR TRANSPORT DOMAIN-CONTAINING PROTEIN"/>
    <property type="match status" value="1"/>
</dbReference>
<evidence type="ECO:0000256" key="8">
    <source>
        <dbReference type="ARBA" id="ARBA00035655"/>
    </source>
</evidence>
<evidence type="ECO:0000256" key="5">
    <source>
        <dbReference type="ARBA" id="ARBA00022692"/>
    </source>
</evidence>
<evidence type="ECO:0000313" key="10">
    <source>
        <dbReference type="EMBL" id="EMG35754.1"/>
    </source>
</evidence>
<proteinExistence type="inferred from homology"/>
<dbReference type="Proteomes" id="UP000011922">
    <property type="component" value="Unassembled WGS sequence"/>
</dbReference>
<protein>
    <submittedName>
        <fullName evidence="10">Uncharacterized protein</fullName>
    </submittedName>
</protein>
<reference evidence="10 11" key="1">
    <citation type="journal article" date="2013" name="Genome Announc.">
        <title>Draft Genome Sequence for Desulfovibrio africanus Strain PCS.</title>
        <authorList>
            <person name="Brown S.D."/>
            <person name="Utturkar S.M."/>
            <person name="Arkin A.P."/>
            <person name="Deutschbauer A.M."/>
            <person name="Elias D.A."/>
            <person name="Hazen T.C."/>
            <person name="Chakraborty R."/>
        </authorList>
    </citation>
    <scope>NUCLEOTIDE SEQUENCE [LARGE SCALE GENOMIC DNA]</scope>
    <source>
        <strain evidence="10 11">PCS</strain>
    </source>
</reference>
<dbReference type="InterPro" id="IPR007272">
    <property type="entry name" value="Sulf_transp_TsuA/YedE"/>
</dbReference>
<comment type="caution">
    <text evidence="10">The sequence shown here is derived from an EMBL/GenBank/DDBJ whole genome shotgun (WGS) entry which is preliminary data.</text>
</comment>
<keyword evidence="7 9" id="KW-0472">Membrane</keyword>
<gene>
    <name evidence="10" type="ORF">PCS_03581</name>
</gene>
<evidence type="ECO:0000313" key="11">
    <source>
        <dbReference type="Proteomes" id="UP000011922"/>
    </source>
</evidence>
<keyword evidence="2" id="KW-0813">Transport</keyword>
<evidence type="ECO:0000256" key="7">
    <source>
        <dbReference type="ARBA" id="ARBA00023136"/>
    </source>
</evidence>
<keyword evidence="3" id="KW-1003">Cell membrane</keyword>
<accession>M5PP60</accession>
<evidence type="ECO:0000256" key="3">
    <source>
        <dbReference type="ARBA" id="ARBA00022475"/>
    </source>
</evidence>
<evidence type="ECO:0000256" key="4">
    <source>
        <dbReference type="ARBA" id="ARBA00022519"/>
    </source>
</evidence>
<sequence>MPKYDSGRWNPYLAGALAGLLIVASVWIAGKYVGASTTFVRGAGMIEQLFSPEHVQALEYFAKEKPIIEWQWMFVVGIFAGSLISALTSGSFRLQAVPDSWRERFGPSIGKRGLTAFFGGVVAMYGARLAGG</sequence>
<evidence type="ECO:0000256" key="2">
    <source>
        <dbReference type="ARBA" id="ARBA00022448"/>
    </source>
</evidence>
<keyword evidence="5 9" id="KW-0812">Transmembrane</keyword>
<dbReference type="AlphaFoldDB" id="M5PP60"/>
<feature type="transmembrane region" description="Helical" evidence="9">
    <location>
        <begin position="12"/>
        <end position="30"/>
    </location>
</feature>
<dbReference type="EMBL" id="AOSV01000040">
    <property type="protein sequence ID" value="EMG35754.1"/>
    <property type="molecule type" value="Genomic_DNA"/>
</dbReference>